<keyword evidence="2" id="KW-1185">Reference proteome</keyword>
<dbReference type="HOGENOM" id="CLU_1700841_0_0_5"/>
<dbReference type="AlphaFoldDB" id="I4Z3R8"/>
<name>I4Z3R8_9HYPH</name>
<proteinExistence type="predicted"/>
<gene>
    <name evidence="1" type="ORF">MicloDRAFT_00003870</name>
</gene>
<dbReference type="OrthoDB" id="4775103at2"/>
<dbReference type="EMBL" id="JH660635">
    <property type="protein sequence ID" value="EIM30860.1"/>
    <property type="molecule type" value="Genomic_DNA"/>
</dbReference>
<dbReference type="InterPro" id="IPR032710">
    <property type="entry name" value="NTF2-like_dom_sf"/>
</dbReference>
<organism evidence="1 2">
    <name type="scientific">Microvirga lotononidis</name>
    <dbReference type="NCBI Taxonomy" id="864069"/>
    <lineage>
        <taxon>Bacteria</taxon>
        <taxon>Pseudomonadati</taxon>
        <taxon>Pseudomonadota</taxon>
        <taxon>Alphaproteobacteria</taxon>
        <taxon>Hyphomicrobiales</taxon>
        <taxon>Methylobacteriaceae</taxon>
        <taxon>Microvirga</taxon>
    </lineage>
</organism>
<protein>
    <submittedName>
        <fullName evidence="1">Ketosteroid isomerase-like enzyme</fullName>
    </submittedName>
</protein>
<reference evidence="1 2" key="1">
    <citation type="submission" date="2012-02" db="EMBL/GenBank/DDBJ databases">
        <title>Improved High-Quality Draft sequence of Microvirga sp. WSM3557.</title>
        <authorList>
            <consortium name="US DOE Joint Genome Institute"/>
            <person name="Lucas S."/>
            <person name="Han J."/>
            <person name="Lapidus A."/>
            <person name="Cheng J.-F."/>
            <person name="Goodwin L."/>
            <person name="Pitluck S."/>
            <person name="Peters L."/>
            <person name="Zhang X."/>
            <person name="Detter J.C."/>
            <person name="Han C."/>
            <person name="Tapia R."/>
            <person name="Land M."/>
            <person name="Hauser L."/>
            <person name="Kyrpides N."/>
            <person name="Ivanova N."/>
            <person name="Pagani I."/>
            <person name="Brau L."/>
            <person name="Yates R."/>
            <person name="O'Hara G."/>
            <person name="Rui T."/>
            <person name="Howieson J."/>
            <person name="Reeve W."/>
            <person name="Woyke T."/>
        </authorList>
    </citation>
    <scope>NUCLEOTIDE SEQUENCE [LARGE SCALE GENOMIC DNA]</scope>
    <source>
        <strain evidence="1 2">WSM3557</strain>
    </source>
</reference>
<dbReference type="GO" id="GO:0016853">
    <property type="term" value="F:isomerase activity"/>
    <property type="evidence" value="ECO:0007669"/>
    <property type="project" value="UniProtKB-KW"/>
</dbReference>
<evidence type="ECO:0000313" key="1">
    <source>
        <dbReference type="EMBL" id="EIM30860.1"/>
    </source>
</evidence>
<keyword evidence="1" id="KW-0413">Isomerase</keyword>
<accession>I4Z3R8</accession>
<evidence type="ECO:0000313" key="2">
    <source>
        <dbReference type="Proteomes" id="UP000003947"/>
    </source>
</evidence>
<dbReference type="STRING" id="864069.MicloDRAFT_00003870"/>
<dbReference type="SUPFAM" id="SSF54427">
    <property type="entry name" value="NTF2-like"/>
    <property type="match status" value="1"/>
</dbReference>
<dbReference type="Gene3D" id="3.10.450.50">
    <property type="match status" value="1"/>
</dbReference>
<dbReference type="PATRIC" id="fig|864069.3.peg.415"/>
<dbReference type="RefSeq" id="WP_009488999.1">
    <property type="nucleotide sequence ID" value="NZ_CP141050.1"/>
</dbReference>
<sequence length="153" mass="17498">MAERDDDVILIRRWFQRLQVCIQTVDFVGSRPLFADDMLTFGTFTAFTVGREATEHEQWRHVWGHIDRFRWHLDDLRTLISGDRLTAVGMAVFESTGYTEDGRAFDRPGRATVVLGRKAVGEEWVAQHTHVSLFPGTPSRSFGTKREHPPAAL</sequence>
<dbReference type="Proteomes" id="UP000003947">
    <property type="component" value="Unassembled WGS sequence"/>
</dbReference>
<dbReference type="eggNOG" id="COG4319">
    <property type="taxonomic scope" value="Bacteria"/>
</dbReference>